<dbReference type="Gene3D" id="1.25.40.20">
    <property type="entry name" value="Ankyrin repeat-containing domain"/>
    <property type="match status" value="1"/>
</dbReference>
<reference evidence="3" key="1">
    <citation type="submission" date="2023-02" db="EMBL/GenBank/DDBJ databases">
        <title>Genome of toxic invasive species Heracleum sosnowskyi carries increased number of genes despite the absence of recent whole-genome duplications.</title>
        <authorList>
            <person name="Schelkunov M."/>
            <person name="Shtratnikova V."/>
            <person name="Makarenko M."/>
            <person name="Klepikova A."/>
            <person name="Omelchenko D."/>
            <person name="Novikova G."/>
            <person name="Obukhova E."/>
            <person name="Bogdanov V."/>
            <person name="Penin A."/>
            <person name="Logacheva M."/>
        </authorList>
    </citation>
    <scope>NUCLEOTIDE SEQUENCE</scope>
    <source>
        <strain evidence="3">Hsosn_3</strain>
        <tissue evidence="3">Leaf</tissue>
    </source>
</reference>
<dbReference type="PANTHER" id="PTHR24186">
    <property type="entry name" value="PROTEIN PHOSPHATASE 1 REGULATORY SUBUNIT"/>
    <property type="match status" value="1"/>
</dbReference>
<evidence type="ECO:0000256" key="2">
    <source>
        <dbReference type="ARBA" id="ARBA00023043"/>
    </source>
</evidence>
<sequence>MDSDLYYAVTTDNLHGLKDLWRRLSVGDQRTPTASTVLHLALHAKKHDLTKATDNYGWTVFHYVAFNDLYTIVEYLVGADKSMGYRTDDKYKRTALHVAAYKGNVRVTQKLLEYYPDCWDIVDGKGQNMLHIAVNKDRKEMIRFILLQGRKTSNALLIQRDNDGMIKTFIAGNA</sequence>
<keyword evidence="2" id="KW-0040">ANK repeat</keyword>
<gene>
    <name evidence="3" type="ORF">POM88_000690</name>
</gene>
<dbReference type="Proteomes" id="UP001237642">
    <property type="component" value="Unassembled WGS sequence"/>
</dbReference>
<protein>
    <submittedName>
        <fullName evidence="3">Uncharacterized protein</fullName>
    </submittedName>
</protein>
<keyword evidence="1" id="KW-0677">Repeat</keyword>
<keyword evidence="4" id="KW-1185">Reference proteome</keyword>
<evidence type="ECO:0000313" key="3">
    <source>
        <dbReference type="EMBL" id="KAK1401085.1"/>
    </source>
</evidence>
<dbReference type="AlphaFoldDB" id="A0AAD8N495"/>
<dbReference type="GO" id="GO:0005886">
    <property type="term" value="C:plasma membrane"/>
    <property type="evidence" value="ECO:0007669"/>
    <property type="project" value="TreeGrafter"/>
</dbReference>
<dbReference type="EMBL" id="JAUIZM010000001">
    <property type="protein sequence ID" value="KAK1401085.1"/>
    <property type="molecule type" value="Genomic_DNA"/>
</dbReference>
<dbReference type="PANTHER" id="PTHR24186:SF50">
    <property type="entry name" value="ANKYRIN REPEAT-CONTAINING PROTEIN ITN1-LIKE ISOFORM X1"/>
    <property type="match status" value="1"/>
</dbReference>
<accession>A0AAD8N495</accession>
<evidence type="ECO:0000256" key="1">
    <source>
        <dbReference type="ARBA" id="ARBA00022737"/>
    </source>
</evidence>
<dbReference type="InterPro" id="IPR002110">
    <property type="entry name" value="Ankyrin_rpt"/>
</dbReference>
<organism evidence="3 4">
    <name type="scientific">Heracleum sosnowskyi</name>
    <dbReference type="NCBI Taxonomy" id="360622"/>
    <lineage>
        <taxon>Eukaryota</taxon>
        <taxon>Viridiplantae</taxon>
        <taxon>Streptophyta</taxon>
        <taxon>Embryophyta</taxon>
        <taxon>Tracheophyta</taxon>
        <taxon>Spermatophyta</taxon>
        <taxon>Magnoliopsida</taxon>
        <taxon>eudicotyledons</taxon>
        <taxon>Gunneridae</taxon>
        <taxon>Pentapetalae</taxon>
        <taxon>asterids</taxon>
        <taxon>campanulids</taxon>
        <taxon>Apiales</taxon>
        <taxon>Apiaceae</taxon>
        <taxon>Apioideae</taxon>
        <taxon>apioid superclade</taxon>
        <taxon>Tordylieae</taxon>
        <taxon>Tordyliinae</taxon>
        <taxon>Heracleum</taxon>
    </lineage>
</organism>
<comment type="caution">
    <text evidence="3">The sequence shown here is derived from an EMBL/GenBank/DDBJ whole genome shotgun (WGS) entry which is preliminary data.</text>
</comment>
<dbReference type="SMART" id="SM00248">
    <property type="entry name" value="ANK"/>
    <property type="match status" value="3"/>
</dbReference>
<reference evidence="3" key="2">
    <citation type="submission" date="2023-05" db="EMBL/GenBank/DDBJ databases">
        <authorList>
            <person name="Schelkunov M.I."/>
        </authorList>
    </citation>
    <scope>NUCLEOTIDE SEQUENCE</scope>
    <source>
        <strain evidence="3">Hsosn_3</strain>
        <tissue evidence="3">Leaf</tissue>
    </source>
</reference>
<dbReference type="SUPFAM" id="SSF48403">
    <property type="entry name" value="Ankyrin repeat"/>
    <property type="match status" value="1"/>
</dbReference>
<dbReference type="Pfam" id="PF12796">
    <property type="entry name" value="Ank_2"/>
    <property type="match status" value="1"/>
</dbReference>
<proteinExistence type="predicted"/>
<evidence type="ECO:0000313" key="4">
    <source>
        <dbReference type="Proteomes" id="UP001237642"/>
    </source>
</evidence>
<name>A0AAD8N495_9APIA</name>
<dbReference type="InterPro" id="IPR036770">
    <property type="entry name" value="Ankyrin_rpt-contain_sf"/>
</dbReference>